<dbReference type="EMBL" id="OY660880">
    <property type="protein sequence ID" value="CAJ1077670.1"/>
    <property type="molecule type" value="Genomic_DNA"/>
</dbReference>
<dbReference type="SMART" id="SM00980">
    <property type="entry name" value="THAP"/>
    <property type="match status" value="1"/>
</dbReference>
<feature type="domain" description="THAP-type" evidence="10">
    <location>
        <begin position="1"/>
        <end position="79"/>
    </location>
</feature>
<dbReference type="InterPro" id="IPR037241">
    <property type="entry name" value="E2F-DP_heterodim"/>
</dbReference>
<keyword evidence="12" id="KW-1185">Reference proteome</keyword>
<evidence type="ECO:0000256" key="3">
    <source>
        <dbReference type="ARBA" id="ARBA00022771"/>
    </source>
</evidence>
<gene>
    <name evidence="11" type="ORF">XNOV1_A001890</name>
</gene>
<keyword evidence="6 8" id="KW-0238">DNA-binding</keyword>
<evidence type="ECO:0000256" key="5">
    <source>
        <dbReference type="ARBA" id="ARBA00023015"/>
    </source>
</evidence>
<accession>A0AAV1GWE4</accession>
<dbReference type="Pfam" id="PF05485">
    <property type="entry name" value="THAP"/>
    <property type="match status" value="1"/>
</dbReference>
<evidence type="ECO:0000256" key="6">
    <source>
        <dbReference type="ARBA" id="ARBA00023125"/>
    </source>
</evidence>
<keyword evidence="3 8" id="KW-0863">Zinc-finger</keyword>
<evidence type="ECO:0000256" key="2">
    <source>
        <dbReference type="ARBA" id="ARBA00022723"/>
    </source>
</evidence>
<organism evidence="11 12">
    <name type="scientific">Xyrichtys novacula</name>
    <name type="common">Pearly razorfish</name>
    <name type="synonym">Hemipteronotus novacula</name>
    <dbReference type="NCBI Taxonomy" id="13765"/>
    <lineage>
        <taxon>Eukaryota</taxon>
        <taxon>Metazoa</taxon>
        <taxon>Chordata</taxon>
        <taxon>Craniata</taxon>
        <taxon>Vertebrata</taxon>
        <taxon>Euteleostomi</taxon>
        <taxon>Actinopterygii</taxon>
        <taxon>Neopterygii</taxon>
        <taxon>Teleostei</taxon>
        <taxon>Neoteleostei</taxon>
        <taxon>Acanthomorphata</taxon>
        <taxon>Eupercaria</taxon>
        <taxon>Labriformes</taxon>
        <taxon>Labridae</taxon>
        <taxon>Xyrichtys</taxon>
    </lineage>
</organism>
<protein>
    <submittedName>
        <fullName evidence="11">Transcription factor E2F3 isoform X3</fullName>
    </submittedName>
</protein>
<evidence type="ECO:0000256" key="7">
    <source>
        <dbReference type="ARBA" id="ARBA00023163"/>
    </source>
</evidence>
<comment type="similarity">
    <text evidence="1">Belongs to the E2F/DP family.</text>
</comment>
<evidence type="ECO:0000259" key="10">
    <source>
        <dbReference type="PROSITE" id="PS50950"/>
    </source>
</evidence>
<keyword evidence="5" id="KW-0805">Transcription regulation</keyword>
<dbReference type="PROSITE" id="PS50950">
    <property type="entry name" value="ZF_THAP"/>
    <property type="match status" value="1"/>
</dbReference>
<evidence type="ECO:0000313" key="11">
    <source>
        <dbReference type="EMBL" id="CAJ1077670.1"/>
    </source>
</evidence>
<dbReference type="GO" id="GO:0008270">
    <property type="term" value="F:zinc ion binding"/>
    <property type="evidence" value="ECO:0007669"/>
    <property type="project" value="UniProtKB-KW"/>
</dbReference>
<dbReference type="SUPFAM" id="SSF144074">
    <property type="entry name" value="E2F-DP heterodimerization region"/>
    <property type="match status" value="1"/>
</dbReference>
<evidence type="ECO:0000313" key="12">
    <source>
        <dbReference type="Proteomes" id="UP001178508"/>
    </source>
</evidence>
<evidence type="ECO:0000256" key="1">
    <source>
        <dbReference type="ARBA" id="ARBA00010940"/>
    </source>
</evidence>
<dbReference type="Proteomes" id="UP001178508">
    <property type="component" value="Chromosome 17"/>
</dbReference>
<feature type="compositionally biased region" description="Acidic residues" evidence="9">
    <location>
        <begin position="95"/>
        <end position="115"/>
    </location>
</feature>
<keyword evidence="2" id="KW-0479">Metal-binding</keyword>
<feature type="region of interest" description="Disordered" evidence="9">
    <location>
        <begin position="63"/>
        <end position="154"/>
    </location>
</feature>
<evidence type="ECO:0000256" key="8">
    <source>
        <dbReference type="PROSITE-ProRule" id="PRU00309"/>
    </source>
</evidence>
<keyword evidence="4" id="KW-0862">Zinc</keyword>
<name>A0AAV1GWE4_XYRNO</name>
<sequence>MVKCFVSGCRNRTGDYHRRTQKTFFSFPLDPLRVKVWLAALKESDRLGSTKDQLVCEDHFLPRNSSENGVESFPIPIMSPNLDGSMGTISSWEDQPFEEEDQWETGSDESDESEDTDKSGDDDPAPEPSAEDPPFALDPFHNMFPPAWEMRKRPEGKNREILPWSPEKKRIKKDKPAVPLAQRLMKILQSRPGIFLNISKLNTTLQSRRCRTSEICRILEEVNLAERRARRRIRWIGEKSSIPPALTLQTEVEALKQVEDTLDRLIRSCSEHFYDVTNDRRNAEYPSDQLRGASEILTNLSPPHIRLRILLLQLRNVIKLFVYTKPLSSLLKKILK</sequence>
<proteinExistence type="inferred from homology"/>
<dbReference type="SUPFAM" id="SSF57716">
    <property type="entry name" value="Glucocorticoid receptor-like (DNA-binding domain)"/>
    <property type="match status" value="1"/>
</dbReference>
<keyword evidence="7" id="KW-0804">Transcription</keyword>
<reference evidence="11" key="1">
    <citation type="submission" date="2023-08" db="EMBL/GenBank/DDBJ databases">
        <authorList>
            <person name="Alioto T."/>
            <person name="Alioto T."/>
            <person name="Gomez Garrido J."/>
        </authorList>
    </citation>
    <scope>NUCLEOTIDE SEQUENCE</scope>
</reference>
<dbReference type="GO" id="GO:0003677">
    <property type="term" value="F:DNA binding"/>
    <property type="evidence" value="ECO:0007669"/>
    <property type="project" value="UniProtKB-UniRule"/>
</dbReference>
<evidence type="ECO:0000256" key="4">
    <source>
        <dbReference type="ARBA" id="ARBA00022833"/>
    </source>
</evidence>
<evidence type="ECO:0000256" key="9">
    <source>
        <dbReference type="SAM" id="MobiDB-lite"/>
    </source>
</evidence>
<dbReference type="AlphaFoldDB" id="A0AAV1GWE4"/>
<dbReference type="InterPro" id="IPR006612">
    <property type="entry name" value="THAP_Znf"/>
</dbReference>